<organism evidence="3 4">
    <name type="scientific">Camellia sinensis</name>
    <name type="common">Tea plant</name>
    <name type="synonym">Thea sinensis</name>
    <dbReference type="NCBI Taxonomy" id="4442"/>
    <lineage>
        <taxon>Eukaryota</taxon>
        <taxon>Viridiplantae</taxon>
        <taxon>Streptophyta</taxon>
        <taxon>Embryophyta</taxon>
        <taxon>Tracheophyta</taxon>
        <taxon>Spermatophyta</taxon>
        <taxon>Magnoliopsida</taxon>
        <taxon>eudicotyledons</taxon>
        <taxon>Gunneridae</taxon>
        <taxon>Pentapetalae</taxon>
        <taxon>asterids</taxon>
        <taxon>Ericales</taxon>
        <taxon>Theaceae</taxon>
        <taxon>Camellia</taxon>
    </lineage>
</organism>
<gene>
    <name evidence="3" type="ORF">HYC85_029329</name>
</gene>
<dbReference type="InterPro" id="IPR005162">
    <property type="entry name" value="Retrotrans_gag_dom"/>
</dbReference>
<dbReference type="PANTHER" id="PTHR33223">
    <property type="entry name" value="CCHC-TYPE DOMAIN-CONTAINING PROTEIN"/>
    <property type="match status" value="1"/>
</dbReference>
<evidence type="ECO:0000313" key="4">
    <source>
        <dbReference type="Proteomes" id="UP000593564"/>
    </source>
</evidence>
<evidence type="ECO:0000313" key="3">
    <source>
        <dbReference type="EMBL" id="KAF5933158.1"/>
    </source>
</evidence>
<reference evidence="4" key="1">
    <citation type="journal article" date="2020" name="Nat. Commun.">
        <title>Genome assembly of wild tea tree DASZ reveals pedigree and selection history of tea varieties.</title>
        <authorList>
            <person name="Zhang W."/>
            <person name="Zhang Y."/>
            <person name="Qiu H."/>
            <person name="Guo Y."/>
            <person name="Wan H."/>
            <person name="Zhang X."/>
            <person name="Scossa F."/>
            <person name="Alseekh S."/>
            <person name="Zhang Q."/>
            <person name="Wang P."/>
            <person name="Xu L."/>
            <person name="Schmidt M.H."/>
            <person name="Jia X."/>
            <person name="Li D."/>
            <person name="Zhu A."/>
            <person name="Guo F."/>
            <person name="Chen W."/>
            <person name="Ni D."/>
            <person name="Usadel B."/>
            <person name="Fernie A.R."/>
            <person name="Wen W."/>
        </authorList>
    </citation>
    <scope>NUCLEOTIDE SEQUENCE [LARGE SCALE GENOMIC DNA]</scope>
    <source>
        <strain evidence="4">cv. G240</strain>
    </source>
</reference>
<name>A0A7J7G044_CAMSI</name>
<dbReference type="AlphaFoldDB" id="A0A7J7G044"/>
<protein>
    <recommendedName>
        <fullName evidence="2">Retrotransposon gag domain-containing protein</fullName>
    </recommendedName>
</protein>
<dbReference type="PANTHER" id="PTHR33223:SF8">
    <property type="entry name" value="OS04G0172440 PROTEIN"/>
    <property type="match status" value="1"/>
</dbReference>
<dbReference type="Proteomes" id="UP000593564">
    <property type="component" value="Unassembled WGS sequence"/>
</dbReference>
<feature type="region of interest" description="Disordered" evidence="1">
    <location>
        <begin position="163"/>
        <end position="189"/>
    </location>
</feature>
<accession>A0A7J7G044</accession>
<feature type="domain" description="Retrotransposon gag" evidence="2">
    <location>
        <begin position="306"/>
        <end position="391"/>
    </location>
</feature>
<sequence>MDEQSSLNQDYLSIHSELIYEATTVGKKTSGASFFIQESLKSETGGRRYDWLKLGIIPTLVLGLFALHPIGPHHHSIQEAWRAFSEARRQLFLVQEVAKDWSSRVKKGQSGLTGSSDPSVASHITFVQTQQTMMAQGSKEFVAVIAALNQGIAMQAETSIEMQHPSGASASHPALGPQPNFDPLPPVEDLQRPNSRERLTQAQVLKPLVQPNERLYSLDVNELNPTVVKIANLEKQFRKAQGLNSIPDIEDGHTEAAVRLPDRFKMPYIDRFDGSEDPMVHIRLFLDVLKPMGLTKPQKLSLYGRTLSGVAATWYAKLEDKVKQDWEELAEAFIDQYSYNTQVEMTTQELETTRQNPTEPFVEFVARWRAKAAQMTDRPSERDQVQMMVRNLKHNMLQKLIVAPLFTFKSLHELGVQVENAFNSGIIPRTSEPTRRVIAGSTNAGSSVIPNPPRSMQSPQPTLLPNQAYK</sequence>
<proteinExistence type="predicted"/>
<feature type="region of interest" description="Disordered" evidence="1">
    <location>
        <begin position="441"/>
        <end position="470"/>
    </location>
</feature>
<keyword evidence="4" id="KW-1185">Reference proteome</keyword>
<comment type="caution">
    <text evidence="3">The sequence shown here is derived from an EMBL/GenBank/DDBJ whole genome shotgun (WGS) entry which is preliminary data.</text>
</comment>
<evidence type="ECO:0000256" key="1">
    <source>
        <dbReference type="SAM" id="MobiDB-lite"/>
    </source>
</evidence>
<dbReference type="EMBL" id="JACBKZ010000014">
    <property type="protein sequence ID" value="KAF5933158.1"/>
    <property type="molecule type" value="Genomic_DNA"/>
</dbReference>
<dbReference type="Pfam" id="PF03732">
    <property type="entry name" value="Retrotrans_gag"/>
    <property type="match status" value="1"/>
</dbReference>
<evidence type="ECO:0000259" key="2">
    <source>
        <dbReference type="Pfam" id="PF03732"/>
    </source>
</evidence>
<reference evidence="3 4" key="2">
    <citation type="submission" date="2020-07" db="EMBL/GenBank/DDBJ databases">
        <title>Genome assembly of wild tea tree DASZ reveals pedigree and selection history of tea varieties.</title>
        <authorList>
            <person name="Zhang W."/>
        </authorList>
    </citation>
    <scope>NUCLEOTIDE SEQUENCE [LARGE SCALE GENOMIC DNA]</scope>
    <source>
        <strain evidence="4">cv. G240</strain>
        <tissue evidence="3">Leaf</tissue>
    </source>
</reference>